<dbReference type="Gene3D" id="2.40.30.170">
    <property type="match status" value="1"/>
</dbReference>
<dbReference type="GO" id="GO:0015679">
    <property type="term" value="P:plasma membrane copper ion transport"/>
    <property type="evidence" value="ECO:0007669"/>
    <property type="project" value="TreeGrafter"/>
</dbReference>
<evidence type="ECO:0000256" key="3">
    <source>
        <dbReference type="SAM" id="SignalP"/>
    </source>
</evidence>
<keyword evidence="8" id="KW-1185">Reference proteome</keyword>
<dbReference type="Proteomes" id="UP001319200">
    <property type="component" value="Unassembled WGS sequence"/>
</dbReference>
<keyword evidence="1" id="KW-0813">Transport</keyword>
<dbReference type="GO" id="GO:0060003">
    <property type="term" value="P:copper ion export"/>
    <property type="evidence" value="ECO:0007669"/>
    <property type="project" value="TreeGrafter"/>
</dbReference>
<protein>
    <submittedName>
        <fullName evidence="7">Efflux RND transporter periplasmic adaptor subunit</fullName>
    </submittedName>
</protein>
<feature type="chain" id="PRO_5042847178" evidence="3">
    <location>
        <begin position="32"/>
        <end position="434"/>
    </location>
</feature>
<evidence type="ECO:0000256" key="1">
    <source>
        <dbReference type="ARBA" id="ARBA00022448"/>
    </source>
</evidence>
<organism evidence="7 8">
    <name type="scientific">Chryseosolibacter histidini</name>
    <dbReference type="NCBI Taxonomy" id="2782349"/>
    <lineage>
        <taxon>Bacteria</taxon>
        <taxon>Pseudomonadati</taxon>
        <taxon>Bacteroidota</taxon>
        <taxon>Cytophagia</taxon>
        <taxon>Cytophagales</taxon>
        <taxon>Chryseotaleaceae</taxon>
        <taxon>Chryseosolibacter</taxon>
    </lineage>
</organism>
<gene>
    <name evidence="7" type="ORF">KK083_20450</name>
</gene>
<feature type="signal peptide" evidence="3">
    <location>
        <begin position="1"/>
        <end position="31"/>
    </location>
</feature>
<comment type="caution">
    <text evidence="7">The sequence shown here is derived from an EMBL/GenBank/DDBJ whole genome shotgun (WGS) entry which is preliminary data.</text>
</comment>
<feature type="domain" description="CzcB-like C-terminal circularly permuted SH3-like" evidence="6">
    <location>
        <begin position="367"/>
        <end position="422"/>
    </location>
</feature>
<dbReference type="AlphaFoldDB" id="A0AAP2GQS9"/>
<dbReference type="Pfam" id="PF19335">
    <property type="entry name" value="HMBD"/>
    <property type="match status" value="1"/>
</dbReference>
<feature type="compositionally biased region" description="Low complexity" evidence="2">
    <location>
        <begin position="226"/>
        <end position="237"/>
    </location>
</feature>
<name>A0AAP2GQS9_9BACT</name>
<dbReference type="PANTHER" id="PTHR30097">
    <property type="entry name" value="CATION EFFLUX SYSTEM PROTEIN CUSB"/>
    <property type="match status" value="1"/>
</dbReference>
<evidence type="ECO:0000259" key="4">
    <source>
        <dbReference type="Pfam" id="PF19335"/>
    </source>
</evidence>
<evidence type="ECO:0000259" key="6">
    <source>
        <dbReference type="Pfam" id="PF25975"/>
    </source>
</evidence>
<feature type="domain" description="Heavy metal binding" evidence="4">
    <location>
        <begin position="36"/>
        <end position="60"/>
    </location>
</feature>
<evidence type="ECO:0000259" key="5">
    <source>
        <dbReference type="Pfam" id="PF25869"/>
    </source>
</evidence>
<dbReference type="EMBL" id="JAHESF010000023">
    <property type="protein sequence ID" value="MBT1699280.1"/>
    <property type="molecule type" value="Genomic_DNA"/>
</dbReference>
<reference evidence="7 8" key="1">
    <citation type="submission" date="2021-05" db="EMBL/GenBank/DDBJ databases">
        <title>A Polyphasic approach of four new species of the genus Ohtaekwangia: Ohtaekwangia histidinii sp. nov., Ohtaekwangia cretensis sp. nov., Ohtaekwangia indiensis sp. nov., Ohtaekwangia reichenbachii sp. nov. from diverse environment.</title>
        <authorList>
            <person name="Octaviana S."/>
        </authorList>
    </citation>
    <scope>NUCLEOTIDE SEQUENCE [LARGE SCALE GENOMIC DNA]</scope>
    <source>
        <strain evidence="7 8">PWU4</strain>
    </source>
</reference>
<dbReference type="GO" id="GO:0030288">
    <property type="term" value="C:outer membrane-bounded periplasmic space"/>
    <property type="evidence" value="ECO:0007669"/>
    <property type="project" value="TreeGrafter"/>
</dbReference>
<dbReference type="Gene3D" id="2.40.420.20">
    <property type="match status" value="1"/>
</dbReference>
<dbReference type="InterPro" id="IPR051909">
    <property type="entry name" value="MFP_Cation_Efflux"/>
</dbReference>
<evidence type="ECO:0000313" key="7">
    <source>
        <dbReference type="EMBL" id="MBT1699280.1"/>
    </source>
</evidence>
<accession>A0AAP2GQS9</accession>
<sequence length="434" mass="47393">MKRNWKSNIVMTALFLLLLFAAACNKNGTHAEHDTYTCPMHPTVIQDRPGTCPVCGMDLVRKARPGEAVEITEDLARLIKSPNETVVASIRTIKGEYKTMPVRIEAQGVVTYDTRNIFTIPSRTGGRLEQVFIKYPFQSVKKGQKVAEIYSPELLTAQRELLFLLENDAQNEPLINGAKQRLQLLGATESQIKTLIQRKEPQNTFAIYSPYDGYVIAETQQAPVAPTAAPVSSTAAPGGMSDGMGSTSASSSTQSTTTTAAPGNLIREGSYVTSGQTLFKVVNTSALLVELNLPSAMANAIKKGTDVKLDFGDGEVQQATVDFVQPFFNEGQEFLTVRVYTKRSDKLHIGHLVRARLAGSSVEALWIPREALLDLGVDKVVFIRDKKVLKPKKVVVGARTGDVVEIRQGLSSSDEIAANAQYLVDSESFIKTQK</sequence>
<dbReference type="InterPro" id="IPR058649">
    <property type="entry name" value="CzcB_C"/>
</dbReference>
<feature type="domain" description="CusB-like three alpha-helical bundle" evidence="5">
    <location>
        <begin position="153"/>
        <end position="202"/>
    </location>
</feature>
<keyword evidence="3" id="KW-0732">Signal</keyword>
<dbReference type="GO" id="GO:0046914">
    <property type="term" value="F:transition metal ion binding"/>
    <property type="evidence" value="ECO:0007669"/>
    <property type="project" value="TreeGrafter"/>
</dbReference>
<dbReference type="PANTHER" id="PTHR30097:SF4">
    <property type="entry name" value="SLR6042 PROTEIN"/>
    <property type="match status" value="1"/>
</dbReference>
<feature type="compositionally biased region" description="Low complexity" evidence="2">
    <location>
        <begin position="246"/>
        <end position="261"/>
    </location>
</feature>
<dbReference type="InterPro" id="IPR045800">
    <property type="entry name" value="HMBD"/>
</dbReference>
<evidence type="ECO:0000313" key="8">
    <source>
        <dbReference type="Proteomes" id="UP001319200"/>
    </source>
</evidence>
<proteinExistence type="predicted"/>
<feature type="region of interest" description="Disordered" evidence="2">
    <location>
        <begin position="226"/>
        <end position="261"/>
    </location>
</feature>
<dbReference type="Gene3D" id="6.10.140.730">
    <property type="match status" value="1"/>
</dbReference>
<dbReference type="Pfam" id="PF25869">
    <property type="entry name" value="3HB_CusB"/>
    <property type="match status" value="1"/>
</dbReference>
<dbReference type="Pfam" id="PF25975">
    <property type="entry name" value="CzcB_C"/>
    <property type="match status" value="1"/>
</dbReference>
<dbReference type="RefSeq" id="WP_254167097.1">
    <property type="nucleotide sequence ID" value="NZ_JAHESF010000023.1"/>
</dbReference>
<evidence type="ECO:0000256" key="2">
    <source>
        <dbReference type="SAM" id="MobiDB-lite"/>
    </source>
</evidence>
<dbReference type="PROSITE" id="PS51257">
    <property type="entry name" value="PROKAR_LIPOPROTEIN"/>
    <property type="match status" value="1"/>
</dbReference>
<dbReference type="InterPro" id="IPR058791">
    <property type="entry name" value="3HB_CusB"/>
</dbReference>